<feature type="signal peptide" evidence="1">
    <location>
        <begin position="1"/>
        <end position="29"/>
    </location>
</feature>
<dbReference type="GeneID" id="78334076"/>
<keyword evidence="1" id="KW-0732">Signal</keyword>
<comment type="caution">
    <text evidence="3">The sequence shown here is derived from an EMBL/GenBank/DDBJ whole genome shotgun (WGS) entry which is preliminary data.</text>
</comment>
<dbReference type="Gene3D" id="3.90.640.20">
    <property type="entry name" value="Heat-shock cognate protein, ATPase"/>
    <property type="match status" value="1"/>
</dbReference>
<name>A0A1H3A623_ACIFE</name>
<gene>
    <name evidence="3" type="ORF">SAMN05216495_11853</name>
</gene>
<dbReference type="Proteomes" id="UP000182379">
    <property type="component" value="Unassembled WGS sequence"/>
</dbReference>
<evidence type="ECO:0000313" key="4">
    <source>
        <dbReference type="Proteomes" id="UP000182379"/>
    </source>
</evidence>
<reference evidence="3 4" key="1">
    <citation type="submission" date="2016-10" db="EMBL/GenBank/DDBJ databases">
        <authorList>
            <person name="Varghese N."/>
            <person name="Submissions S."/>
        </authorList>
    </citation>
    <scope>NUCLEOTIDE SEQUENCE [LARGE SCALE GENOMIC DNA]</scope>
    <source>
        <strain evidence="3 4">WCC6</strain>
    </source>
</reference>
<dbReference type="InterPro" id="IPR021729">
    <property type="entry name" value="DUF3298"/>
</dbReference>
<evidence type="ECO:0000313" key="3">
    <source>
        <dbReference type="EMBL" id="SDX25172.1"/>
    </source>
</evidence>
<dbReference type="OMA" id="AHPTSWE"/>
<dbReference type="Pfam" id="PF11738">
    <property type="entry name" value="DUF3298"/>
    <property type="match status" value="1"/>
</dbReference>
<feature type="chain" id="PRO_5032927100" description="DUF3298 domain-containing protein" evidence="1">
    <location>
        <begin position="30"/>
        <end position="247"/>
    </location>
</feature>
<accession>A0A1H3A623</accession>
<dbReference type="EMBL" id="FNOP01000018">
    <property type="protein sequence ID" value="SDX25172.1"/>
    <property type="molecule type" value="Genomic_DNA"/>
</dbReference>
<dbReference type="AlphaFoldDB" id="A0A1H3A623"/>
<protein>
    <recommendedName>
        <fullName evidence="2">DUF3298 domain-containing protein</fullName>
    </recommendedName>
</protein>
<feature type="domain" description="DUF3298" evidence="2">
    <location>
        <begin position="180"/>
        <end position="241"/>
    </location>
</feature>
<proteinExistence type="predicted"/>
<evidence type="ECO:0000259" key="2">
    <source>
        <dbReference type="Pfam" id="PF11738"/>
    </source>
</evidence>
<dbReference type="Gene3D" id="3.30.565.40">
    <property type="entry name" value="Fervidobacterium nodosum Rt17-B1 like"/>
    <property type="match status" value="1"/>
</dbReference>
<dbReference type="RefSeq" id="WP_012937721.1">
    <property type="nucleotide sequence ID" value="NZ_CAMEFB010000035.1"/>
</dbReference>
<sequence length="247" mass="28168">MVQKKIRTLACSTLLAGLWMLMGAGAAQAQPATASEAAHHVIEQELQSHVPGQAVYARNGVVIRSGILGEKDLLIHYPQVRVMGNPQASRKISRYFAKQANLSRENYNKANTMEEKLTSRVDFQVSYHGNRYLSFQTYGYDYVERAAHPTSWELGKTFDLTTGERVPWQKVIRQDLRDQFTLKKINEALWNTEYGKGHYFFQDFKGLEKLPENYYLDEKGHVHFVFGQYEIAPYAVGIIDLNMGLGV</sequence>
<organism evidence="3 4">
    <name type="scientific">Acidaminococcus fermentans</name>
    <dbReference type="NCBI Taxonomy" id="905"/>
    <lineage>
        <taxon>Bacteria</taxon>
        <taxon>Bacillati</taxon>
        <taxon>Bacillota</taxon>
        <taxon>Negativicutes</taxon>
        <taxon>Acidaminococcales</taxon>
        <taxon>Acidaminococcaceae</taxon>
        <taxon>Acidaminococcus</taxon>
    </lineage>
</organism>
<dbReference type="InterPro" id="IPR037126">
    <property type="entry name" value="PdaC/RsiV-like_sf"/>
</dbReference>
<evidence type="ECO:0000256" key="1">
    <source>
        <dbReference type="SAM" id="SignalP"/>
    </source>
</evidence>